<dbReference type="GO" id="GO:0050577">
    <property type="term" value="F:GDP-L-fucose synthase activity"/>
    <property type="evidence" value="ECO:0007669"/>
    <property type="project" value="TreeGrafter"/>
</dbReference>
<keyword evidence="2" id="KW-1185">Reference proteome</keyword>
<reference evidence="1 2" key="1">
    <citation type="journal article" date="2023" name="Mol. Biol. Evol.">
        <title>Genomics of Secondarily Temperate Adaptation in the Only Non-Antarctic Icefish.</title>
        <authorList>
            <person name="Rivera-Colon A.G."/>
            <person name="Rayamajhi N."/>
            <person name="Minhas B.F."/>
            <person name="Madrigal G."/>
            <person name="Bilyk K.T."/>
            <person name="Yoon V."/>
            <person name="Hune M."/>
            <person name="Gregory S."/>
            <person name="Cheng C.H.C."/>
            <person name="Catchen J.M."/>
        </authorList>
    </citation>
    <scope>NUCLEOTIDE SEQUENCE [LARGE SCALE GENOMIC DNA]</scope>
    <source>
        <tissue evidence="1">White muscle</tissue>
    </source>
</reference>
<gene>
    <name evidence="1" type="ORF">CgunFtcFv8_008748</name>
</gene>
<dbReference type="SUPFAM" id="SSF51735">
    <property type="entry name" value="NAD(P)-binding Rossmann-fold domains"/>
    <property type="match status" value="1"/>
</dbReference>
<protein>
    <submittedName>
        <fullName evidence="1">Uncharacterized protein</fullName>
    </submittedName>
</protein>
<dbReference type="AlphaFoldDB" id="A0AAN8D0V7"/>
<organism evidence="1 2">
    <name type="scientific">Champsocephalus gunnari</name>
    <name type="common">Mackerel icefish</name>
    <dbReference type="NCBI Taxonomy" id="52237"/>
    <lineage>
        <taxon>Eukaryota</taxon>
        <taxon>Metazoa</taxon>
        <taxon>Chordata</taxon>
        <taxon>Craniata</taxon>
        <taxon>Vertebrata</taxon>
        <taxon>Euteleostomi</taxon>
        <taxon>Actinopterygii</taxon>
        <taxon>Neopterygii</taxon>
        <taxon>Teleostei</taxon>
        <taxon>Neoteleostei</taxon>
        <taxon>Acanthomorphata</taxon>
        <taxon>Eupercaria</taxon>
        <taxon>Perciformes</taxon>
        <taxon>Notothenioidei</taxon>
        <taxon>Channichthyidae</taxon>
        <taxon>Champsocephalus</taxon>
    </lineage>
</organism>
<accession>A0AAN8D0V7</accession>
<dbReference type="PANTHER" id="PTHR43238">
    <property type="entry name" value="GDP-L-FUCOSE SYNTHASE"/>
    <property type="match status" value="1"/>
</dbReference>
<comment type="caution">
    <text evidence="1">The sequence shown here is derived from an EMBL/GenBank/DDBJ whole genome shotgun (WGS) entry which is preliminary data.</text>
</comment>
<dbReference type="Proteomes" id="UP001331515">
    <property type="component" value="Unassembled WGS sequence"/>
</dbReference>
<evidence type="ECO:0000313" key="2">
    <source>
        <dbReference type="Proteomes" id="UP001331515"/>
    </source>
</evidence>
<dbReference type="InterPro" id="IPR036291">
    <property type="entry name" value="NAD(P)-bd_dom_sf"/>
</dbReference>
<sequence length="127" mass="14594">MFAAARQFDRKLTHNAFSFEGIVKTEEDVGHLIVWVLREYEEIDPIILSVGEEEELSIKDSEDLIAKALDFTGKIQFDTTMSDGQMKKTASNTKLKCYRPNFTFTPLNEAIKMTCNWFVANYDIART</sequence>
<proteinExistence type="predicted"/>
<dbReference type="Gene3D" id="3.90.25.10">
    <property type="entry name" value="UDP-galactose 4-epimerase, domain 1"/>
    <property type="match status" value="1"/>
</dbReference>
<dbReference type="PANTHER" id="PTHR43238:SF1">
    <property type="entry name" value="GDP-L-FUCOSE SYNTHASE"/>
    <property type="match status" value="1"/>
</dbReference>
<name>A0AAN8D0V7_CHAGU</name>
<evidence type="ECO:0000313" key="1">
    <source>
        <dbReference type="EMBL" id="KAK5914296.1"/>
    </source>
</evidence>
<dbReference type="EMBL" id="JAURVH010001527">
    <property type="protein sequence ID" value="KAK5914296.1"/>
    <property type="molecule type" value="Genomic_DNA"/>
</dbReference>